<evidence type="ECO:0000313" key="1">
    <source>
        <dbReference type="EMBL" id="UUI74628.1"/>
    </source>
</evidence>
<proteinExistence type="predicted"/>
<dbReference type="RefSeq" id="WP_227570656.1">
    <property type="nucleotide sequence ID" value="NZ_CP101988.1"/>
</dbReference>
<protein>
    <submittedName>
        <fullName evidence="1">Uncharacterized protein</fullName>
    </submittedName>
</protein>
<dbReference type="Proteomes" id="UP001316189">
    <property type="component" value="Chromosome"/>
</dbReference>
<accession>A0ABY5KY53</accession>
<evidence type="ECO:0000313" key="2">
    <source>
        <dbReference type="Proteomes" id="UP001316189"/>
    </source>
</evidence>
<name>A0ABY5KY53_9CELL</name>
<sequence>MTESSTVLVELLARKWTVLDPILRDNLAQTDGEPLPHLILSDMVRWMGAHFGTDLAMCVEVWDWLGEQYLRGDDSVRDLIAVSGIEMLPDPDEPGGVELREILPRHLLELDPWR</sequence>
<keyword evidence="2" id="KW-1185">Reference proteome</keyword>
<dbReference type="EMBL" id="CP101988">
    <property type="protein sequence ID" value="UUI74628.1"/>
    <property type="molecule type" value="Genomic_DNA"/>
</dbReference>
<reference evidence="1 2" key="1">
    <citation type="submission" date="2022-07" db="EMBL/GenBank/DDBJ databases">
        <title>Novel species in genus cellulomonas.</title>
        <authorList>
            <person name="Ye L."/>
        </authorList>
    </citation>
    <scope>NUCLEOTIDE SEQUENCE [LARGE SCALE GENOMIC DNA]</scope>
    <source>
        <strain evidence="2">zg-Y338</strain>
    </source>
</reference>
<gene>
    <name evidence="1" type="ORF">NP064_12615</name>
</gene>
<organism evidence="1 2">
    <name type="scientific">Cellulomonas chengniuliangii</name>
    <dbReference type="NCBI Taxonomy" id="2968084"/>
    <lineage>
        <taxon>Bacteria</taxon>
        <taxon>Bacillati</taxon>
        <taxon>Actinomycetota</taxon>
        <taxon>Actinomycetes</taxon>
        <taxon>Micrococcales</taxon>
        <taxon>Cellulomonadaceae</taxon>
        <taxon>Cellulomonas</taxon>
    </lineage>
</organism>